<accession>A0A5C6B084</accession>
<proteinExistence type="predicted"/>
<comment type="caution">
    <text evidence="2">The sequence shown here is derived from an EMBL/GenBank/DDBJ whole genome shotgun (WGS) entry which is preliminary data.</text>
</comment>
<gene>
    <name evidence="2" type="ORF">Pla52n_30260</name>
</gene>
<dbReference type="PROSITE" id="PS51257">
    <property type="entry name" value="PROKAR_LIPOPROTEIN"/>
    <property type="match status" value="1"/>
</dbReference>
<keyword evidence="3" id="KW-1185">Reference proteome</keyword>
<feature type="region of interest" description="Disordered" evidence="1">
    <location>
        <begin position="245"/>
        <end position="294"/>
    </location>
</feature>
<dbReference type="InterPro" id="IPR046596">
    <property type="entry name" value="DUF6655"/>
</dbReference>
<protein>
    <submittedName>
        <fullName evidence="2">Uncharacterized protein</fullName>
    </submittedName>
</protein>
<dbReference type="Proteomes" id="UP000320176">
    <property type="component" value="Unassembled WGS sequence"/>
</dbReference>
<evidence type="ECO:0000313" key="3">
    <source>
        <dbReference type="Proteomes" id="UP000320176"/>
    </source>
</evidence>
<evidence type="ECO:0000256" key="1">
    <source>
        <dbReference type="SAM" id="MobiDB-lite"/>
    </source>
</evidence>
<reference evidence="2 3" key="1">
    <citation type="submission" date="2019-02" db="EMBL/GenBank/DDBJ databases">
        <title>Deep-cultivation of Planctomycetes and their phenomic and genomic characterization uncovers novel biology.</title>
        <authorList>
            <person name="Wiegand S."/>
            <person name="Jogler M."/>
            <person name="Boedeker C."/>
            <person name="Pinto D."/>
            <person name="Vollmers J."/>
            <person name="Rivas-Marin E."/>
            <person name="Kohn T."/>
            <person name="Peeters S.H."/>
            <person name="Heuer A."/>
            <person name="Rast P."/>
            <person name="Oberbeckmann S."/>
            <person name="Bunk B."/>
            <person name="Jeske O."/>
            <person name="Meyerdierks A."/>
            <person name="Storesund J.E."/>
            <person name="Kallscheuer N."/>
            <person name="Luecker S."/>
            <person name="Lage O.M."/>
            <person name="Pohl T."/>
            <person name="Merkel B.J."/>
            <person name="Hornburger P."/>
            <person name="Mueller R.-W."/>
            <person name="Bruemmer F."/>
            <person name="Labrenz M."/>
            <person name="Spormann A.M."/>
            <person name="Op Den Camp H."/>
            <person name="Overmann J."/>
            <person name="Amann R."/>
            <person name="Jetten M.S.M."/>
            <person name="Mascher T."/>
            <person name="Medema M.H."/>
            <person name="Devos D.P."/>
            <person name="Kaster A.-K."/>
            <person name="Ovreas L."/>
            <person name="Rohde M."/>
            <person name="Galperin M.Y."/>
            <person name="Jogler C."/>
        </authorList>
    </citation>
    <scope>NUCLEOTIDE SEQUENCE [LARGE SCALE GENOMIC DNA]</scope>
    <source>
        <strain evidence="2 3">Pla52n</strain>
    </source>
</reference>
<dbReference type="RefSeq" id="WP_146520305.1">
    <property type="nucleotide sequence ID" value="NZ_CP151726.1"/>
</dbReference>
<dbReference type="OrthoDB" id="276267at2"/>
<name>A0A5C6B084_9BACT</name>
<dbReference type="EMBL" id="SJPN01000003">
    <property type="protein sequence ID" value="TWU04981.1"/>
    <property type="molecule type" value="Genomic_DNA"/>
</dbReference>
<organism evidence="2 3">
    <name type="scientific">Stieleria varia</name>
    <dbReference type="NCBI Taxonomy" id="2528005"/>
    <lineage>
        <taxon>Bacteria</taxon>
        <taxon>Pseudomonadati</taxon>
        <taxon>Planctomycetota</taxon>
        <taxon>Planctomycetia</taxon>
        <taxon>Pirellulales</taxon>
        <taxon>Pirellulaceae</taxon>
        <taxon>Stieleria</taxon>
    </lineage>
</organism>
<evidence type="ECO:0000313" key="2">
    <source>
        <dbReference type="EMBL" id="TWU04981.1"/>
    </source>
</evidence>
<dbReference type="AlphaFoldDB" id="A0A5C6B084"/>
<dbReference type="Pfam" id="PF20360">
    <property type="entry name" value="DUF6655"/>
    <property type="match status" value="1"/>
</dbReference>
<sequence>MDHVLRAVATACVAWLLVSAVGCGTTRAKIATEQLVMSDAVDKNIQDLDFRPLSGRKVYLDTTYLRQVKGSGFVNAEYVTSGIRQQIVGAGCLIQDASQDADIIIEARIGALGADDHSVTLGIPDNSKLASAVSVLPNAPNLPAVPELAVAKRDVQEAASKIAVFAYDRETREPVWQSGVRHSVSTARDTWVMGIGPFQGGSIRDKTKLVGSKFAFGRRSERGSPTDIYERPPVDYTAETRFNQGHPVFAGDDASDGMIGTLPSPDEPPEAADAPEAQIAENDLGTKLSDVDVQ</sequence>